<organism evidence="2 3">
    <name type="scientific">Neonectria punicea</name>
    <dbReference type="NCBI Taxonomy" id="979145"/>
    <lineage>
        <taxon>Eukaryota</taxon>
        <taxon>Fungi</taxon>
        <taxon>Dikarya</taxon>
        <taxon>Ascomycota</taxon>
        <taxon>Pezizomycotina</taxon>
        <taxon>Sordariomycetes</taxon>
        <taxon>Hypocreomycetidae</taxon>
        <taxon>Hypocreales</taxon>
        <taxon>Nectriaceae</taxon>
        <taxon>Neonectria</taxon>
    </lineage>
</organism>
<feature type="repeat" description="ANK" evidence="1">
    <location>
        <begin position="23"/>
        <end position="55"/>
    </location>
</feature>
<dbReference type="PANTHER" id="PTHR46224">
    <property type="entry name" value="ANKYRIN REPEAT FAMILY PROTEIN"/>
    <property type="match status" value="1"/>
</dbReference>
<dbReference type="InterPro" id="IPR002110">
    <property type="entry name" value="Ankyrin_rpt"/>
</dbReference>
<feature type="repeat" description="ANK" evidence="1">
    <location>
        <begin position="56"/>
        <end position="88"/>
    </location>
</feature>
<evidence type="ECO:0000313" key="2">
    <source>
        <dbReference type="EMBL" id="KAK7403445.1"/>
    </source>
</evidence>
<evidence type="ECO:0000313" key="3">
    <source>
        <dbReference type="Proteomes" id="UP001498476"/>
    </source>
</evidence>
<protein>
    <submittedName>
        <fullName evidence="2">Uncharacterized protein</fullName>
    </submittedName>
</protein>
<evidence type="ECO:0000256" key="1">
    <source>
        <dbReference type="PROSITE-ProRule" id="PRU00023"/>
    </source>
</evidence>
<dbReference type="Pfam" id="PF12796">
    <property type="entry name" value="Ank_2"/>
    <property type="match status" value="1"/>
</dbReference>
<dbReference type="PROSITE" id="PS50297">
    <property type="entry name" value="ANK_REP_REGION"/>
    <property type="match status" value="1"/>
</dbReference>
<keyword evidence="3" id="KW-1185">Reference proteome</keyword>
<dbReference type="Gene3D" id="1.25.40.20">
    <property type="entry name" value="Ankyrin repeat-containing domain"/>
    <property type="match status" value="1"/>
</dbReference>
<dbReference type="EMBL" id="JAZAVJ010000246">
    <property type="protein sequence ID" value="KAK7403445.1"/>
    <property type="molecule type" value="Genomic_DNA"/>
</dbReference>
<gene>
    <name evidence="2" type="ORF">QQX98_010811</name>
</gene>
<accession>A0ABR1GNX9</accession>
<keyword evidence="1" id="KW-0040">ANK repeat</keyword>
<dbReference type="SUPFAM" id="SSF48403">
    <property type="entry name" value="Ankyrin repeat"/>
    <property type="match status" value="1"/>
</dbReference>
<sequence length="209" mass="21876">MNRIDILELLFNAGADHDIGNTYQSTAIVLAAESDEANAVRVLLEHGASARASNSTASSALHRAAQNGYLECVTLLAEAGADLDAQKKNELTLFGANATATLSASPVSNLPEDAVLFALQHPAAFFLESPGETLQLIISSRQREAALTLIKSGIGINQTGGEYHTALQAAAATQSIDMIQELLEKQADPNIFGGVYGSVACACCLCMIL</sequence>
<dbReference type="InterPro" id="IPR036770">
    <property type="entry name" value="Ankyrin_rpt-contain_sf"/>
</dbReference>
<dbReference type="Pfam" id="PF00023">
    <property type="entry name" value="Ank"/>
    <property type="match status" value="1"/>
</dbReference>
<name>A0ABR1GNX9_9HYPO</name>
<dbReference type="PROSITE" id="PS50088">
    <property type="entry name" value="ANK_REPEAT"/>
    <property type="match status" value="2"/>
</dbReference>
<dbReference type="Proteomes" id="UP001498476">
    <property type="component" value="Unassembled WGS sequence"/>
</dbReference>
<dbReference type="SMART" id="SM00248">
    <property type="entry name" value="ANK"/>
    <property type="match status" value="3"/>
</dbReference>
<comment type="caution">
    <text evidence="2">The sequence shown here is derived from an EMBL/GenBank/DDBJ whole genome shotgun (WGS) entry which is preliminary data.</text>
</comment>
<dbReference type="InterPro" id="IPR051616">
    <property type="entry name" value="Cul2-RING_E3_ligase_SR"/>
</dbReference>
<proteinExistence type="predicted"/>
<reference evidence="2 3" key="1">
    <citation type="journal article" date="2025" name="Microbiol. Resour. Announc.">
        <title>Draft genome sequences for Neonectria magnoliae and Neonectria punicea, canker pathogens of Liriodendron tulipifera and Acer saccharum in West Virginia.</title>
        <authorList>
            <person name="Petronek H.M."/>
            <person name="Kasson M.T."/>
            <person name="Metheny A.M."/>
            <person name="Stauder C.M."/>
            <person name="Lovett B."/>
            <person name="Lynch S.C."/>
            <person name="Garnas J.R."/>
            <person name="Kasson L.R."/>
            <person name="Stajich J.E."/>
        </authorList>
    </citation>
    <scope>NUCLEOTIDE SEQUENCE [LARGE SCALE GENOMIC DNA]</scope>
    <source>
        <strain evidence="2 3">NRRL 64653</strain>
    </source>
</reference>